<dbReference type="InterPro" id="IPR007345">
    <property type="entry name" value="Polysacch_pyruvyl_Trfase"/>
</dbReference>
<protein>
    <submittedName>
        <fullName evidence="2">Polysaccharide pyruvyl transferase family protein</fullName>
    </submittedName>
</protein>
<organism evidence="2 3">
    <name type="scientific">Roseomonas indoligenes</name>
    <dbReference type="NCBI Taxonomy" id="2820811"/>
    <lineage>
        <taxon>Bacteria</taxon>
        <taxon>Pseudomonadati</taxon>
        <taxon>Pseudomonadota</taxon>
        <taxon>Alphaproteobacteria</taxon>
        <taxon>Acetobacterales</taxon>
        <taxon>Roseomonadaceae</taxon>
        <taxon>Roseomonas</taxon>
    </lineage>
</organism>
<dbReference type="Pfam" id="PF04230">
    <property type="entry name" value="PS_pyruv_trans"/>
    <property type="match status" value="1"/>
</dbReference>
<sequence>MPLRILCLGAYANGNVGDMYQAEAIARAVQAVRPDAEIVSVSPSKRQSTYPARNHAAAPASGAMDLDFINGFDVLLVGGGGLLSAPHAPLNNAAWVAGLKLPVVALALGAAGDTPAQSADFVRKCQFFSVRDEFSRSMIGDLRADVDIVMDPILLDPADPLPPSPEGRGILWVPGKIVPGTMAAYASLMSRLYDASTDLIVSFNPETDRRSGFEDVFGDDVKYLDTAERFQELAATKRFVVSERYHGCILALNKGIPCVGLALRSPTVTSKITEMYRRLGFAGCISNLAEKTTRQSLRGLANSLDLLAVTSRLVEERAVLWAYLDRVLS</sequence>
<dbReference type="GO" id="GO:0016740">
    <property type="term" value="F:transferase activity"/>
    <property type="evidence" value="ECO:0007669"/>
    <property type="project" value="UniProtKB-KW"/>
</dbReference>
<reference evidence="2" key="1">
    <citation type="submission" date="2021-03" db="EMBL/GenBank/DDBJ databases">
        <authorList>
            <person name="So Y."/>
        </authorList>
    </citation>
    <scope>NUCLEOTIDE SEQUENCE</scope>
    <source>
        <strain evidence="2">SG15</strain>
    </source>
</reference>
<evidence type="ECO:0000313" key="2">
    <source>
        <dbReference type="EMBL" id="MBP0495281.1"/>
    </source>
</evidence>
<evidence type="ECO:0000313" key="3">
    <source>
        <dbReference type="Proteomes" id="UP000677537"/>
    </source>
</evidence>
<accession>A0A940S694</accession>
<dbReference type="EMBL" id="JAGIZA010000015">
    <property type="protein sequence ID" value="MBP0495281.1"/>
    <property type="molecule type" value="Genomic_DNA"/>
</dbReference>
<dbReference type="PANTHER" id="PTHR36836">
    <property type="entry name" value="COLANIC ACID BIOSYNTHESIS PROTEIN WCAK"/>
    <property type="match status" value="1"/>
</dbReference>
<dbReference type="RefSeq" id="WP_209376076.1">
    <property type="nucleotide sequence ID" value="NZ_JAGIZA010000015.1"/>
</dbReference>
<gene>
    <name evidence="2" type="ORF">J5Y10_21025</name>
</gene>
<keyword evidence="3" id="KW-1185">Reference proteome</keyword>
<proteinExistence type="predicted"/>
<feature type="domain" description="Polysaccharide pyruvyl transferase" evidence="1">
    <location>
        <begin position="15"/>
        <end position="262"/>
    </location>
</feature>
<dbReference type="AlphaFoldDB" id="A0A940S694"/>
<dbReference type="Proteomes" id="UP000677537">
    <property type="component" value="Unassembled WGS sequence"/>
</dbReference>
<evidence type="ECO:0000259" key="1">
    <source>
        <dbReference type="Pfam" id="PF04230"/>
    </source>
</evidence>
<name>A0A940S694_9PROT</name>
<comment type="caution">
    <text evidence="2">The sequence shown here is derived from an EMBL/GenBank/DDBJ whole genome shotgun (WGS) entry which is preliminary data.</text>
</comment>
<keyword evidence="2" id="KW-0808">Transferase</keyword>
<dbReference type="PANTHER" id="PTHR36836:SF1">
    <property type="entry name" value="COLANIC ACID BIOSYNTHESIS PROTEIN WCAK"/>
    <property type="match status" value="1"/>
</dbReference>